<dbReference type="EMBL" id="UOEK01000018">
    <property type="protein sequence ID" value="VAV91812.1"/>
    <property type="molecule type" value="Genomic_DNA"/>
</dbReference>
<proteinExistence type="predicted"/>
<name>A0A3B0RJ30_9ZZZZ</name>
<dbReference type="InterPro" id="IPR017850">
    <property type="entry name" value="Alkaline_phosphatase_core_sf"/>
</dbReference>
<evidence type="ECO:0008006" key="2">
    <source>
        <dbReference type="Google" id="ProtNLM"/>
    </source>
</evidence>
<gene>
    <name evidence="1" type="ORF">MNBD_ACTINO02-940</name>
</gene>
<dbReference type="SUPFAM" id="SSF53649">
    <property type="entry name" value="Alkaline phosphatase-like"/>
    <property type="match status" value="1"/>
</dbReference>
<sequence>MSPNTTASKLVRPRYDGASLPNLIATLEERVVGRSPHPVLERALAGQIPDGQTYVLVVMDGLGASQLEHPSANTLLAHRVDTIDAPFPTTTTVSLASIATAQPPSKHGLIGYTMHLPDHDVVVNTIRWTTLWGQVTNIPTDDFLPAPNTWERLRAGGAEAITVQPAHFAGSSLSRLLYRGCRFEPAHTEHELIDATVQLAAEPGRLIVVYVPHVDFAAHVHGQHHPKYLAALRTVSAIWSNLVERLPSTAVLVGTADHGHVDFPTDRQFRIAKDDHKDRIFYGDGRALMVKGDGAELAGRIPATWVPLAEMIDLWGPAPRHPTF</sequence>
<organism evidence="1">
    <name type="scientific">hydrothermal vent metagenome</name>
    <dbReference type="NCBI Taxonomy" id="652676"/>
    <lineage>
        <taxon>unclassified sequences</taxon>
        <taxon>metagenomes</taxon>
        <taxon>ecological metagenomes</taxon>
    </lineage>
</organism>
<protein>
    <recommendedName>
        <fullName evidence="2">Alkaline phosphatase family protein</fullName>
    </recommendedName>
</protein>
<accession>A0A3B0RJ30</accession>
<reference evidence="1" key="1">
    <citation type="submission" date="2018-06" db="EMBL/GenBank/DDBJ databases">
        <authorList>
            <person name="Zhirakovskaya E."/>
        </authorList>
    </citation>
    <scope>NUCLEOTIDE SEQUENCE</scope>
</reference>
<feature type="non-terminal residue" evidence="1">
    <location>
        <position position="324"/>
    </location>
</feature>
<evidence type="ECO:0000313" key="1">
    <source>
        <dbReference type="EMBL" id="VAV91812.1"/>
    </source>
</evidence>
<dbReference type="AlphaFoldDB" id="A0A3B0RJ30"/>
<dbReference type="Pfam" id="PF01663">
    <property type="entry name" value="Phosphodiest"/>
    <property type="match status" value="1"/>
</dbReference>
<dbReference type="Gene3D" id="3.40.720.10">
    <property type="entry name" value="Alkaline Phosphatase, subunit A"/>
    <property type="match status" value="1"/>
</dbReference>
<dbReference type="InterPro" id="IPR002591">
    <property type="entry name" value="Phosphodiest/P_Trfase"/>
</dbReference>